<evidence type="ECO:0000313" key="9">
    <source>
        <dbReference type="EMBL" id="MFC3023138.1"/>
    </source>
</evidence>
<evidence type="ECO:0000256" key="7">
    <source>
        <dbReference type="ARBA" id="ARBA00032272"/>
    </source>
</evidence>
<evidence type="ECO:0000256" key="4">
    <source>
        <dbReference type="ARBA" id="ARBA00016377"/>
    </source>
</evidence>
<keyword evidence="5 9" id="KW-0378">Hydrolase</keyword>
<name>A0ABV7C8K5_9VIBR</name>
<evidence type="ECO:0000256" key="1">
    <source>
        <dbReference type="ARBA" id="ARBA00000847"/>
    </source>
</evidence>
<evidence type="ECO:0000313" key="10">
    <source>
        <dbReference type="Proteomes" id="UP001595384"/>
    </source>
</evidence>
<evidence type="ECO:0000259" key="8">
    <source>
        <dbReference type="PROSITE" id="PS51462"/>
    </source>
</evidence>
<dbReference type="Proteomes" id="UP001595384">
    <property type="component" value="Unassembled WGS sequence"/>
</dbReference>
<comment type="catalytic activity">
    <reaction evidence="1">
        <text>GDP-alpha-D-mannose + H2O = alpha-D-mannose 1-phosphate + GMP + 2 H(+)</text>
        <dbReference type="Rhea" id="RHEA:27978"/>
        <dbReference type="ChEBI" id="CHEBI:15377"/>
        <dbReference type="ChEBI" id="CHEBI:15378"/>
        <dbReference type="ChEBI" id="CHEBI:57527"/>
        <dbReference type="ChEBI" id="CHEBI:58115"/>
        <dbReference type="ChEBI" id="CHEBI:58409"/>
    </reaction>
</comment>
<evidence type="ECO:0000256" key="6">
    <source>
        <dbReference type="ARBA" id="ARBA00032162"/>
    </source>
</evidence>
<dbReference type="PROSITE" id="PS51462">
    <property type="entry name" value="NUDIX"/>
    <property type="match status" value="1"/>
</dbReference>
<evidence type="ECO:0000256" key="2">
    <source>
        <dbReference type="ARBA" id="ARBA00001946"/>
    </source>
</evidence>
<reference evidence="10" key="1">
    <citation type="journal article" date="2019" name="Int. J. Syst. Evol. Microbiol.">
        <title>The Global Catalogue of Microorganisms (GCM) 10K type strain sequencing project: providing services to taxonomists for standard genome sequencing and annotation.</title>
        <authorList>
            <consortium name="The Broad Institute Genomics Platform"/>
            <consortium name="The Broad Institute Genome Sequencing Center for Infectious Disease"/>
            <person name="Wu L."/>
            <person name="Ma J."/>
        </authorList>
    </citation>
    <scope>NUCLEOTIDE SEQUENCE [LARGE SCALE GENOMIC DNA]</scope>
    <source>
        <strain evidence="10">KCTC 62784</strain>
    </source>
</reference>
<sequence>MKTIIHQWKHSLALTEHAITLPNGNTITHTTIEHPGAAVIIPVTDDQRIVVVNQFRPSLGKWMIEIPAGTMEPGEDALTCAKRELEEETGYSADRYLSLGQLTPMAGMCDEIQHLYVAYQLHHTQRYQCDDDEIIKVETYTLNELEQHIINGAITDSKTIACLYKAKLSHALNDLLA</sequence>
<comment type="caution">
    <text evidence="9">The sequence shown here is derived from an EMBL/GenBank/DDBJ whole genome shotgun (WGS) entry which is preliminary data.</text>
</comment>
<keyword evidence="10" id="KW-1185">Reference proteome</keyword>
<comment type="similarity">
    <text evidence="3">Belongs to the Nudix hydrolase family. NudK subfamily.</text>
</comment>
<dbReference type="InterPro" id="IPR000086">
    <property type="entry name" value="NUDIX_hydrolase_dom"/>
</dbReference>
<dbReference type="PANTHER" id="PTHR11839:SF18">
    <property type="entry name" value="NUDIX HYDROLASE DOMAIN-CONTAINING PROTEIN"/>
    <property type="match status" value="1"/>
</dbReference>
<protein>
    <recommendedName>
        <fullName evidence="4">GDP-mannose pyrophosphatase</fullName>
    </recommendedName>
    <alternativeName>
        <fullName evidence="6">GDP-mannose hydrolase</fullName>
    </alternativeName>
    <alternativeName>
        <fullName evidence="7">GDPMK</fullName>
    </alternativeName>
</protein>
<comment type="cofactor">
    <cofactor evidence="2">
        <name>Mg(2+)</name>
        <dbReference type="ChEBI" id="CHEBI:18420"/>
    </cofactor>
</comment>
<proteinExistence type="inferred from homology"/>
<dbReference type="Gene3D" id="3.90.79.10">
    <property type="entry name" value="Nucleoside Triphosphate Pyrophosphohydrolase"/>
    <property type="match status" value="1"/>
</dbReference>
<evidence type="ECO:0000256" key="3">
    <source>
        <dbReference type="ARBA" id="ARBA00007275"/>
    </source>
</evidence>
<evidence type="ECO:0000256" key="5">
    <source>
        <dbReference type="ARBA" id="ARBA00022801"/>
    </source>
</evidence>
<dbReference type="Pfam" id="PF00293">
    <property type="entry name" value="NUDIX"/>
    <property type="match status" value="1"/>
</dbReference>
<dbReference type="InterPro" id="IPR015797">
    <property type="entry name" value="NUDIX_hydrolase-like_dom_sf"/>
</dbReference>
<dbReference type="PROSITE" id="PS00893">
    <property type="entry name" value="NUDIX_BOX"/>
    <property type="match status" value="1"/>
</dbReference>
<dbReference type="CDD" id="cd03424">
    <property type="entry name" value="NUDIX_ADPRase_Nudt5_UGPPase_Nudt14"/>
    <property type="match status" value="1"/>
</dbReference>
<dbReference type="GO" id="GO:0016787">
    <property type="term" value="F:hydrolase activity"/>
    <property type="evidence" value="ECO:0007669"/>
    <property type="project" value="UniProtKB-KW"/>
</dbReference>
<gene>
    <name evidence="9" type="ORF">ACFODT_04790</name>
</gene>
<dbReference type="InterPro" id="IPR020084">
    <property type="entry name" value="NUDIX_hydrolase_CS"/>
</dbReference>
<dbReference type="RefSeq" id="WP_123014939.1">
    <property type="nucleotide sequence ID" value="NZ_AP024912.1"/>
</dbReference>
<dbReference type="PANTHER" id="PTHR11839">
    <property type="entry name" value="UDP/ADP-SUGAR PYROPHOSPHATASE"/>
    <property type="match status" value="1"/>
</dbReference>
<dbReference type="SUPFAM" id="SSF55811">
    <property type="entry name" value="Nudix"/>
    <property type="match status" value="1"/>
</dbReference>
<accession>A0ABV7C8K5</accession>
<organism evidence="9 10">
    <name type="scientific">Vibrio zhugei</name>
    <dbReference type="NCBI Taxonomy" id="2479546"/>
    <lineage>
        <taxon>Bacteria</taxon>
        <taxon>Pseudomonadati</taxon>
        <taxon>Pseudomonadota</taxon>
        <taxon>Gammaproteobacteria</taxon>
        <taxon>Vibrionales</taxon>
        <taxon>Vibrionaceae</taxon>
        <taxon>Vibrio</taxon>
    </lineage>
</organism>
<dbReference type="EMBL" id="JBHRSE010000033">
    <property type="protein sequence ID" value="MFC3023138.1"/>
    <property type="molecule type" value="Genomic_DNA"/>
</dbReference>
<feature type="domain" description="Nudix hydrolase" evidence="8">
    <location>
        <begin position="32"/>
        <end position="162"/>
    </location>
</feature>